<comment type="caution">
    <text evidence="9">The sequence shown here is derived from an EMBL/GenBank/DDBJ whole genome shotgun (WGS) entry which is preliminary data.</text>
</comment>
<dbReference type="OrthoDB" id="9800626at2"/>
<dbReference type="PROSITE" id="PS51849">
    <property type="entry name" value="RSGI_N"/>
    <property type="match status" value="1"/>
</dbReference>
<accession>A0A6A8DGW0</accession>
<dbReference type="AlphaFoldDB" id="A0A6A8DGW0"/>
<feature type="domain" description="RsgI N-terminal anti-sigma" evidence="8">
    <location>
        <begin position="2"/>
        <end position="49"/>
    </location>
</feature>
<dbReference type="InterPro" id="IPR055431">
    <property type="entry name" value="RsgI_M"/>
</dbReference>
<evidence type="ECO:0000313" key="10">
    <source>
        <dbReference type="Proteomes" id="UP000799092"/>
    </source>
</evidence>
<feature type="transmembrane region" description="Helical" evidence="7">
    <location>
        <begin position="64"/>
        <end position="82"/>
    </location>
</feature>
<protein>
    <recommendedName>
        <fullName evidence="8">RsgI N-terminal anti-sigma domain-containing protein</fullName>
    </recommendedName>
</protein>
<reference evidence="9" key="1">
    <citation type="submission" date="2019-11" db="EMBL/GenBank/DDBJ databases">
        <authorList>
            <person name="Li J."/>
        </authorList>
    </citation>
    <scope>NUCLEOTIDE SEQUENCE</scope>
    <source>
        <strain evidence="9">B6B</strain>
    </source>
</reference>
<sequence>MKKGIVVQQRRTHTVVLDRDGGFYKVNPLEQANIGDEVDYQVKKEMVFSQLFFAQEKIKSKFKIAAMAALLVLASLPLYAWYDDQKVYAFVSIDFNPSLELEVNEEMVVKNVHAFNKDAETLLGRIGTLEGQSLEDVTGAILTNSRQQGILGDLNTILVGVSYMDVHKADKVTKILDNIFERKLNSELQIATFVVPKEIREEAKHKKTSMNQEMAASIKENGTFTSNQTNMNRNEQDMIQSFFENKANKESKTKRKESENTSKNPKIQKNEKNKINEHNKKDINEKINQVMKNRANDKIPPGLEKKLSNNKKPNNIDKR</sequence>
<dbReference type="Pfam" id="PF23750">
    <property type="entry name" value="RsgI_M"/>
    <property type="match status" value="1"/>
</dbReference>
<evidence type="ECO:0000256" key="5">
    <source>
        <dbReference type="ARBA" id="ARBA00023136"/>
    </source>
</evidence>
<keyword evidence="5 7" id="KW-0472">Membrane</keyword>
<evidence type="ECO:0000256" key="3">
    <source>
        <dbReference type="ARBA" id="ARBA00022692"/>
    </source>
</evidence>
<dbReference type="EMBL" id="WJNG01000021">
    <property type="protein sequence ID" value="MRH44928.1"/>
    <property type="molecule type" value="Genomic_DNA"/>
</dbReference>
<name>A0A6A8DGW0_9BACI</name>
<keyword evidence="2" id="KW-1003">Cell membrane</keyword>
<dbReference type="InterPro" id="IPR024449">
    <property type="entry name" value="Anti-sigma_RsgI_N"/>
</dbReference>
<keyword evidence="10" id="KW-1185">Reference proteome</keyword>
<keyword evidence="4 7" id="KW-1133">Transmembrane helix</keyword>
<evidence type="ECO:0000256" key="6">
    <source>
        <dbReference type="SAM" id="MobiDB-lite"/>
    </source>
</evidence>
<gene>
    <name evidence="9" type="ORF">GH741_19990</name>
</gene>
<feature type="region of interest" description="Disordered" evidence="6">
    <location>
        <begin position="245"/>
        <end position="319"/>
    </location>
</feature>
<dbReference type="Pfam" id="PF12791">
    <property type="entry name" value="RsgI_N"/>
    <property type="match status" value="1"/>
</dbReference>
<evidence type="ECO:0000256" key="7">
    <source>
        <dbReference type="SAM" id="Phobius"/>
    </source>
</evidence>
<feature type="compositionally biased region" description="Basic and acidic residues" evidence="6">
    <location>
        <begin position="246"/>
        <end position="260"/>
    </location>
</feature>
<evidence type="ECO:0000256" key="4">
    <source>
        <dbReference type="ARBA" id="ARBA00022989"/>
    </source>
</evidence>
<feature type="compositionally biased region" description="Basic and acidic residues" evidence="6">
    <location>
        <begin position="268"/>
        <end position="285"/>
    </location>
</feature>
<evidence type="ECO:0000256" key="1">
    <source>
        <dbReference type="ARBA" id="ARBA00004162"/>
    </source>
</evidence>
<organism evidence="9 10">
    <name type="scientific">Aquibacillus halophilus</name>
    <dbReference type="NCBI Taxonomy" id="930132"/>
    <lineage>
        <taxon>Bacteria</taxon>
        <taxon>Bacillati</taxon>
        <taxon>Bacillota</taxon>
        <taxon>Bacilli</taxon>
        <taxon>Bacillales</taxon>
        <taxon>Bacillaceae</taxon>
        <taxon>Aquibacillus</taxon>
    </lineage>
</organism>
<dbReference type="Proteomes" id="UP000799092">
    <property type="component" value="Unassembled WGS sequence"/>
</dbReference>
<evidence type="ECO:0000313" key="9">
    <source>
        <dbReference type="EMBL" id="MRH44928.1"/>
    </source>
</evidence>
<comment type="subcellular location">
    <subcellularLocation>
        <location evidence="1">Cell membrane</location>
        <topology evidence="1">Single-pass membrane protein</topology>
    </subcellularLocation>
</comment>
<keyword evidence="3 7" id="KW-0812">Transmembrane</keyword>
<evidence type="ECO:0000259" key="8">
    <source>
        <dbReference type="PROSITE" id="PS51849"/>
    </source>
</evidence>
<dbReference type="GO" id="GO:0005886">
    <property type="term" value="C:plasma membrane"/>
    <property type="evidence" value="ECO:0007669"/>
    <property type="project" value="UniProtKB-SubCell"/>
</dbReference>
<evidence type="ECO:0000256" key="2">
    <source>
        <dbReference type="ARBA" id="ARBA00022475"/>
    </source>
</evidence>
<proteinExistence type="predicted"/>
<dbReference type="RefSeq" id="WP_153738527.1">
    <property type="nucleotide sequence ID" value="NZ_WJNG01000021.1"/>
</dbReference>